<evidence type="ECO:0000259" key="1">
    <source>
        <dbReference type="Pfam" id="PF04965"/>
    </source>
</evidence>
<reference evidence="2 3" key="1">
    <citation type="submission" date="2018-08" db="EMBL/GenBank/DDBJ databases">
        <title>Erythrobacter zhengii sp.nov., a bacterium isolated from deep-sea sediment.</title>
        <authorList>
            <person name="Fang C."/>
            <person name="Wu Y.-H."/>
            <person name="Sun C."/>
            <person name="Wang H."/>
            <person name="Cheng H."/>
            <person name="Meng F.-X."/>
            <person name="Wang C.-S."/>
            <person name="Xu X.-W."/>
        </authorList>
    </citation>
    <scope>NUCLEOTIDE SEQUENCE [LARGE SCALE GENOMIC DNA]</scope>
    <source>
        <strain evidence="2 3">V18</strain>
    </source>
</reference>
<dbReference type="PANTHER" id="PTHR38595">
    <property type="entry name" value="CYTOPLASMIC PROTEIN-RELATED"/>
    <property type="match status" value="1"/>
</dbReference>
<sequence>MSSHIRLRPTLFDKLVYGSEIASLSSEDDLPTVSREEFRNFAASNVERFTENSLRASIRRDLAWLLNTMSFESGMDLTDYPEIRTSALNYGVRDFAGRTRDTTSLREQAREIRDAIKAFEPRLDPRSLRVHPAPDPLSNGKAIFVIEAEIAGMPNLAPVRFQTQVDSDTAAVEVTE</sequence>
<dbReference type="SUPFAM" id="SSF160719">
    <property type="entry name" value="gpW/gp25-like"/>
    <property type="match status" value="1"/>
</dbReference>
<dbReference type="EMBL" id="QXFL01000013">
    <property type="protein sequence ID" value="RIV82858.1"/>
    <property type="molecule type" value="Genomic_DNA"/>
</dbReference>
<protein>
    <submittedName>
        <fullName evidence="2">Type VI secretion system baseplate subunit TssE</fullName>
    </submittedName>
</protein>
<comment type="caution">
    <text evidence="2">The sequence shown here is derived from an EMBL/GenBank/DDBJ whole genome shotgun (WGS) entry which is preliminary data.</text>
</comment>
<name>A0A418NN50_9SPHN</name>
<dbReference type="InterPro" id="IPR007048">
    <property type="entry name" value="IraD/Gp25-like"/>
</dbReference>
<dbReference type="InterPro" id="IPR053176">
    <property type="entry name" value="T6SS_TssE1-like"/>
</dbReference>
<evidence type="ECO:0000313" key="2">
    <source>
        <dbReference type="EMBL" id="RIV82858.1"/>
    </source>
</evidence>
<proteinExistence type="predicted"/>
<keyword evidence="3" id="KW-1185">Reference proteome</keyword>
<accession>A0A418NN50</accession>
<dbReference type="Proteomes" id="UP000286576">
    <property type="component" value="Unassembled WGS sequence"/>
</dbReference>
<evidence type="ECO:0000313" key="3">
    <source>
        <dbReference type="Proteomes" id="UP000286576"/>
    </source>
</evidence>
<dbReference type="PANTHER" id="PTHR38595:SF1">
    <property type="entry name" value="TYPE VI SECRETION SYSTEM COMPONENT TSSE1"/>
    <property type="match status" value="1"/>
</dbReference>
<feature type="domain" description="IraD/Gp25-like" evidence="1">
    <location>
        <begin position="53"/>
        <end position="152"/>
    </location>
</feature>
<dbReference type="Pfam" id="PF04965">
    <property type="entry name" value="GPW_gp25"/>
    <property type="match status" value="1"/>
</dbReference>
<dbReference type="NCBIfam" id="TIGR03357">
    <property type="entry name" value="VI_zyme"/>
    <property type="match status" value="1"/>
</dbReference>
<dbReference type="Gene3D" id="3.10.450.40">
    <property type="match status" value="1"/>
</dbReference>
<gene>
    <name evidence="2" type="primary">tssE</name>
    <name evidence="2" type="ORF">D2V07_17260</name>
</gene>
<dbReference type="InterPro" id="IPR017737">
    <property type="entry name" value="TssE1-like"/>
</dbReference>
<dbReference type="AlphaFoldDB" id="A0A418NN50"/>
<organism evidence="2 3">
    <name type="scientific">Aurantiacibacter zhengii</name>
    <dbReference type="NCBI Taxonomy" id="2307003"/>
    <lineage>
        <taxon>Bacteria</taxon>
        <taxon>Pseudomonadati</taxon>
        <taxon>Pseudomonadota</taxon>
        <taxon>Alphaproteobacteria</taxon>
        <taxon>Sphingomonadales</taxon>
        <taxon>Erythrobacteraceae</taxon>
        <taxon>Aurantiacibacter</taxon>
    </lineage>
</organism>